<feature type="compositionally biased region" description="Basic residues" evidence="1">
    <location>
        <begin position="62"/>
        <end position="84"/>
    </location>
</feature>
<protein>
    <submittedName>
        <fullName evidence="2">16962_t:CDS:1</fullName>
    </submittedName>
</protein>
<name>A0A9N8ZXR6_9GLOM</name>
<sequence>IQVHVSTIKLQNLNDTECEPSAKHKRSEESYEYVEDLPEVKNVDSTVDCEPEITENNLAKNNKPRKNLTRNRKKGKERPIRTTRNHQTSQHLDQETVDSDKE</sequence>
<comment type="caution">
    <text evidence="2">The sequence shown here is derived from an EMBL/GenBank/DDBJ whole genome shotgun (WGS) entry which is preliminary data.</text>
</comment>
<feature type="region of interest" description="Disordered" evidence="1">
    <location>
        <begin position="51"/>
        <end position="102"/>
    </location>
</feature>
<dbReference type="AlphaFoldDB" id="A0A9N8ZXR6"/>
<proteinExistence type="predicted"/>
<evidence type="ECO:0000256" key="1">
    <source>
        <dbReference type="SAM" id="MobiDB-lite"/>
    </source>
</evidence>
<evidence type="ECO:0000313" key="2">
    <source>
        <dbReference type="EMBL" id="CAG8510744.1"/>
    </source>
</evidence>
<feature type="region of interest" description="Disordered" evidence="1">
    <location>
        <begin position="17"/>
        <end position="36"/>
    </location>
</feature>
<organism evidence="2 3">
    <name type="scientific">Racocetra fulgida</name>
    <dbReference type="NCBI Taxonomy" id="60492"/>
    <lineage>
        <taxon>Eukaryota</taxon>
        <taxon>Fungi</taxon>
        <taxon>Fungi incertae sedis</taxon>
        <taxon>Mucoromycota</taxon>
        <taxon>Glomeromycotina</taxon>
        <taxon>Glomeromycetes</taxon>
        <taxon>Diversisporales</taxon>
        <taxon>Gigasporaceae</taxon>
        <taxon>Racocetra</taxon>
    </lineage>
</organism>
<reference evidence="2" key="1">
    <citation type="submission" date="2021-06" db="EMBL/GenBank/DDBJ databases">
        <authorList>
            <person name="Kallberg Y."/>
            <person name="Tangrot J."/>
            <person name="Rosling A."/>
        </authorList>
    </citation>
    <scope>NUCLEOTIDE SEQUENCE</scope>
    <source>
        <strain evidence="2">IN212</strain>
    </source>
</reference>
<dbReference type="EMBL" id="CAJVPZ010002330">
    <property type="protein sequence ID" value="CAG8510744.1"/>
    <property type="molecule type" value="Genomic_DNA"/>
</dbReference>
<dbReference type="Proteomes" id="UP000789396">
    <property type="component" value="Unassembled WGS sequence"/>
</dbReference>
<feature type="compositionally biased region" description="Basic and acidic residues" evidence="1">
    <location>
        <begin position="20"/>
        <end position="29"/>
    </location>
</feature>
<accession>A0A9N8ZXR6</accession>
<evidence type="ECO:0000313" key="3">
    <source>
        <dbReference type="Proteomes" id="UP000789396"/>
    </source>
</evidence>
<gene>
    <name evidence="2" type="ORF">RFULGI_LOCUS2885</name>
</gene>
<keyword evidence="3" id="KW-1185">Reference proteome</keyword>
<feature type="compositionally biased region" description="Basic and acidic residues" evidence="1">
    <location>
        <begin position="92"/>
        <end position="102"/>
    </location>
</feature>
<feature type="non-terminal residue" evidence="2">
    <location>
        <position position="1"/>
    </location>
</feature>